<evidence type="ECO:0000313" key="3">
    <source>
        <dbReference type="Proteomes" id="UP000257200"/>
    </source>
</evidence>
<evidence type="ECO:0000313" key="2">
    <source>
        <dbReference type="Ensembl" id="ENSAPOP00000009724.1"/>
    </source>
</evidence>
<keyword evidence="3" id="KW-1185">Reference proteome</keyword>
<proteinExistence type="predicted"/>
<keyword evidence="1" id="KW-0472">Membrane</keyword>
<accession>A0A3Q1EZZ5</accession>
<dbReference type="Proteomes" id="UP000257200">
    <property type="component" value="Unplaced"/>
</dbReference>
<organism evidence="2 3">
    <name type="scientific">Acanthochromis polyacanthus</name>
    <name type="common">spiny chromis</name>
    <dbReference type="NCBI Taxonomy" id="80966"/>
    <lineage>
        <taxon>Eukaryota</taxon>
        <taxon>Metazoa</taxon>
        <taxon>Chordata</taxon>
        <taxon>Craniata</taxon>
        <taxon>Vertebrata</taxon>
        <taxon>Euteleostomi</taxon>
        <taxon>Actinopterygii</taxon>
        <taxon>Neopterygii</taxon>
        <taxon>Teleostei</taxon>
        <taxon>Neoteleostei</taxon>
        <taxon>Acanthomorphata</taxon>
        <taxon>Ovalentaria</taxon>
        <taxon>Pomacentridae</taxon>
        <taxon>Acanthochromis</taxon>
    </lineage>
</organism>
<dbReference type="InParanoid" id="A0A3Q1EZZ5"/>
<keyword evidence="1" id="KW-0812">Transmembrane</keyword>
<name>A0A3Q1EZZ5_9TELE</name>
<sequence>LSPVSSCLLSRPLFHEYILNILVALSPSLSYFLAFCFSLSLSICLSVCLLYTHVPNLSFSHTHSLESVLSFSLSRDCHGVTQSFNQRTSTKHVRLTQGWLH</sequence>
<reference evidence="2" key="1">
    <citation type="submission" date="2025-08" db="UniProtKB">
        <authorList>
            <consortium name="Ensembl"/>
        </authorList>
    </citation>
    <scope>IDENTIFICATION</scope>
</reference>
<keyword evidence="1" id="KW-1133">Transmembrane helix</keyword>
<protein>
    <submittedName>
        <fullName evidence="2">Uncharacterized protein</fullName>
    </submittedName>
</protein>
<evidence type="ECO:0000256" key="1">
    <source>
        <dbReference type="SAM" id="Phobius"/>
    </source>
</evidence>
<feature type="transmembrane region" description="Helical" evidence="1">
    <location>
        <begin position="29"/>
        <end position="51"/>
    </location>
</feature>
<dbReference type="Ensembl" id="ENSAPOT00000001055.1">
    <property type="protein sequence ID" value="ENSAPOP00000009724.1"/>
    <property type="gene ID" value="ENSAPOG00000012062.1"/>
</dbReference>
<reference evidence="2" key="2">
    <citation type="submission" date="2025-09" db="UniProtKB">
        <authorList>
            <consortium name="Ensembl"/>
        </authorList>
    </citation>
    <scope>IDENTIFICATION</scope>
</reference>
<dbReference type="AlphaFoldDB" id="A0A3Q1EZZ5"/>